<reference evidence="10" key="1">
    <citation type="journal article" date="2019" name="Int. J. Syst. Evol. Microbiol.">
        <title>The Global Catalogue of Microorganisms (GCM) 10K type strain sequencing project: providing services to taxonomists for standard genome sequencing and annotation.</title>
        <authorList>
            <consortium name="The Broad Institute Genomics Platform"/>
            <consortium name="The Broad Institute Genome Sequencing Center for Infectious Disease"/>
            <person name="Wu L."/>
            <person name="Ma J."/>
        </authorList>
    </citation>
    <scope>NUCLEOTIDE SEQUENCE [LARGE SCALE GENOMIC DNA]</scope>
    <source>
        <strain evidence="10">KCTC 32998</strain>
    </source>
</reference>
<evidence type="ECO:0000256" key="3">
    <source>
        <dbReference type="ARBA" id="ARBA00022475"/>
    </source>
</evidence>
<keyword evidence="4 7" id="KW-0812">Transmembrane</keyword>
<accession>A0ABQ3DU60</accession>
<feature type="transmembrane region" description="Helical" evidence="7">
    <location>
        <begin position="245"/>
        <end position="266"/>
    </location>
</feature>
<comment type="caution">
    <text evidence="9">The sequence shown here is derived from an EMBL/GenBank/DDBJ whole genome shotgun (WGS) entry which is preliminary data.</text>
</comment>
<feature type="transmembrane region" description="Helical" evidence="7">
    <location>
        <begin position="88"/>
        <end position="105"/>
    </location>
</feature>
<evidence type="ECO:0000256" key="1">
    <source>
        <dbReference type="ARBA" id="ARBA00004651"/>
    </source>
</evidence>
<dbReference type="Pfam" id="PF01757">
    <property type="entry name" value="Acyl_transf_3"/>
    <property type="match status" value="1"/>
</dbReference>
<keyword evidence="5 7" id="KW-1133">Transmembrane helix</keyword>
<feature type="transmembrane region" description="Helical" evidence="7">
    <location>
        <begin position="20"/>
        <end position="43"/>
    </location>
</feature>
<dbReference type="EMBL" id="BMZI01000001">
    <property type="protein sequence ID" value="GHB09838.1"/>
    <property type="molecule type" value="Genomic_DNA"/>
</dbReference>
<dbReference type="InterPro" id="IPR002656">
    <property type="entry name" value="Acyl_transf_3_dom"/>
</dbReference>
<organism evidence="9 10">
    <name type="scientific">Salinicola rhizosphaerae</name>
    <dbReference type="NCBI Taxonomy" id="1443141"/>
    <lineage>
        <taxon>Bacteria</taxon>
        <taxon>Pseudomonadati</taxon>
        <taxon>Pseudomonadota</taxon>
        <taxon>Gammaproteobacteria</taxon>
        <taxon>Oceanospirillales</taxon>
        <taxon>Halomonadaceae</taxon>
        <taxon>Salinicola</taxon>
    </lineage>
</organism>
<feature type="domain" description="Acyltransferase 3" evidence="8">
    <location>
        <begin position="10"/>
        <end position="327"/>
    </location>
</feature>
<keyword evidence="10" id="KW-1185">Reference proteome</keyword>
<feature type="transmembrane region" description="Helical" evidence="7">
    <location>
        <begin position="125"/>
        <end position="143"/>
    </location>
</feature>
<protein>
    <recommendedName>
        <fullName evidence="8">Acyltransferase 3 domain-containing protein</fullName>
    </recommendedName>
</protein>
<proteinExistence type="inferred from homology"/>
<keyword evidence="3" id="KW-1003">Cell membrane</keyword>
<dbReference type="PANTHER" id="PTHR40074:SF2">
    <property type="entry name" value="O-ACETYLTRANSFERASE WECH"/>
    <property type="match status" value="1"/>
</dbReference>
<keyword evidence="6 7" id="KW-0472">Membrane</keyword>
<dbReference type="RefSeq" id="WP_268249085.1">
    <property type="nucleotide sequence ID" value="NZ_BMZI01000001.1"/>
</dbReference>
<evidence type="ECO:0000313" key="10">
    <source>
        <dbReference type="Proteomes" id="UP000646745"/>
    </source>
</evidence>
<feature type="transmembrane region" description="Helical" evidence="7">
    <location>
        <begin position="281"/>
        <end position="302"/>
    </location>
</feature>
<dbReference type="PANTHER" id="PTHR40074">
    <property type="entry name" value="O-ACETYLTRANSFERASE WECH"/>
    <property type="match status" value="1"/>
</dbReference>
<feature type="transmembrane region" description="Helical" evidence="7">
    <location>
        <begin position="217"/>
        <end position="239"/>
    </location>
</feature>
<evidence type="ECO:0000256" key="2">
    <source>
        <dbReference type="ARBA" id="ARBA00007400"/>
    </source>
</evidence>
<evidence type="ECO:0000256" key="6">
    <source>
        <dbReference type="ARBA" id="ARBA00023136"/>
    </source>
</evidence>
<evidence type="ECO:0000256" key="5">
    <source>
        <dbReference type="ARBA" id="ARBA00022989"/>
    </source>
</evidence>
<feature type="transmembrane region" description="Helical" evidence="7">
    <location>
        <begin position="148"/>
        <end position="164"/>
    </location>
</feature>
<sequence length="355" mass="40191">MGGGAKARYGWIDLMRGTAVILVIMMHSQFAISIRYEGLWMWISILSEYLAPFRMPVLMFLSGLMLVRSMNKGGRRFFVGKLKNIVHPYIVWTFVALLLYYARFVLLGEPMPEELFPLLIHPYNYLWFLYCLIIYYVVAYFLFRLRGAWPPIIAAACYLLYYAVTSRYAPQLLLIPHEDKLVGFAPALPAKIVAYALFFMLGGWLGENLDRFVSRLAGVHPLIVWALAGLCLLGFMLPFTPLSPVYILISLLSLIPLMRLAMVGWLQRCTGALQWCGRQSIVLYVGHIPVLLVAINVVYRALPEADANLAFLILFCIALSSCCVLAWLSQRLSIVRFLFAWNVDRGATGAQRVAG</sequence>
<feature type="transmembrane region" description="Helical" evidence="7">
    <location>
        <begin position="308"/>
        <end position="328"/>
    </location>
</feature>
<feature type="transmembrane region" description="Helical" evidence="7">
    <location>
        <begin position="49"/>
        <end position="67"/>
    </location>
</feature>
<evidence type="ECO:0000259" key="8">
    <source>
        <dbReference type="Pfam" id="PF01757"/>
    </source>
</evidence>
<dbReference type="Proteomes" id="UP000646745">
    <property type="component" value="Unassembled WGS sequence"/>
</dbReference>
<gene>
    <name evidence="9" type="ORF">GCM10009038_04350</name>
</gene>
<comment type="subcellular location">
    <subcellularLocation>
        <location evidence="1">Cell membrane</location>
        <topology evidence="1">Multi-pass membrane protein</topology>
    </subcellularLocation>
</comment>
<name>A0ABQ3DU60_9GAMM</name>
<evidence type="ECO:0000256" key="4">
    <source>
        <dbReference type="ARBA" id="ARBA00022692"/>
    </source>
</evidence>
<comment type="similarity">
    <text evidence="2">Belongs to the acyltransferase 3 family.</text>
</comment>
<evidence type="ECO:0000313" key="9">
    <source>
        <dbReference type="EMBL" id="GHB09838.1"/>
    </source>
</evidence>
<evidence type="ECO:0000256" key="7">
    <source>
        <dbReference type="SAM" id="Phobius"/>
    </source>
</evidence>
<feature type="transmembrane region" description="Helical" evidence="7">
    <location>
        <begin position="184"/>
        <end position="205"/>
    </location>
</feature>